<dbReference type="InterPro" id="IPR050482">
    <property type="entry name" value="Sensor_HK_TwoCompSys"/>
</dbReference>
<evidence type="ECO:0000256" key="5">
    <source>
        <dbReference type="ARBA" id="ARBA00022741"/>
    </source>
</evidence>
<dbReference type="CDD" id="cd16917">
    <property type="entry name" value="HATPase_UhpB-NarQ-NarX-like"/>
    <property type="match status" value="1"/>
</dbReference>
<protein>
    <recommendedName>
        <fullName evidence="2">histidine kinase</fullName>
        <ecNumber evidence="2">2.7.13.3</ecNumber>
    </recommendedName>
</protein>
<reference evidence="11 12" key="1">
    <citation type="submission" date="2016-11" db="EMBL/GenBank/DDBJ databases">
        <authorList>
            <person name="Jaros S."/>
            <person name="Januszkiewicz K."/>
            <person name="Wedrychowicz H."/>
        </authorList>
    </citation>
    <scope>NUCLEOTIDE SEQUENCE [LARGE SCALE GENOMIC DNA]</scope>
    <source>
        <strain evidence="11 12">DSM 46144</strain>
    </source>
</reference>
<organism evidence="11 12">
    <name type="scientific">Cryptosporangium aurantiacum</name>
    <dbReference type="NCBI Taxonomy" id="134849"/>
    <lineage>
        <taxon>Bacteria</taxon>
        <taxon>Bacillati</taxon>
        <taxon>Actinomycetota</taxon>
        <taxon>Actinomycetes</taxon>
        <taxon>Cryptosporangiales</taxon>
        <taxon>Cryptosporangiaceae</taxon>
        <taxon>Cryptosporangium</taxon>
    </lineage>
</organism>
<dbReference type="InterPro" id="IPR003594">
    <property type="entry name" value="HATPase_dom"/>
</dbReference>
<dbReference type="Pfam" id="PF07730">
    <property type="entry name" value="HisKA_3"/>
    <property type="match status" value="1"/>
</dbReference>
<name>A0A1M7RAD2_9ACTN</name>
<sequence length="395" mass="40582">MWGARIPAGTDDTALRAGHNAEVRRGGPAALAVALGAVAATEAVWRAFDRPPLALAALVALAGVAPVALVRLWPAAAALLSAAATLSGLLVSYPVTVAGACAPAVLYAAAGYRRPLRIAAPLVLPFVVYAAVPVALDRPGGRPVALVLLAIAALATAAGAARRQRDEHRRHRAAEESAAASLLEFAARGERARIVRELHDVVAHHITMIALQAEAARLATPGLPPDGARRLTAIGDTARTALTEMRRLLGVLREDVDADSGLEPQPGLHQLNTLLDEARDAGLGGGVRLIVSGAVQSLDPGVELAAYRIVQEALTNARRHAVGAAVDVELRYHGEELVVRVYDNGPGPAPQPGHGHGLTGMRERAAVVGGQVTAGAAPGCGFLVEAVLPTKGDTG</sequence>
<keyword evidence="9" id="KW-1133">Transmembrane helix</keyword>
<dbReference type="GO" id="GO:0005524">
    <property type="term" value="F:ATP binding"/>
    <property type="evidence" value="ECO:0007669"/>
    <property type="project" value="UniProtKB-KW"/>
</dbReference>
<evidence type="ECO:0000256" key="9">
    <source>
        <dbReference type="SAM" id="Phobius"/>
    </source>
</evidence>
<evidence type="ECO:0000256" key="4">
    <source>
        <dbReference type="ARBA" id="ARBA00022679"/>
    </source>
</evidence>
<evidence type="ECO:0000313" key="11">
    <source>
        <dbReference type="EMBL" id="SHN43100.1"/>
    </source>
</evidence>
<keyword evidence="7" id="KW-0067">ATP-binding</keyword>
<evidence type="ECO:0000259" key="10">
    <source>
        <dbReference type="SMART" id="SM00387"/>
    </source>
</evidence>
<evidence type="ECO:0000256" key="7">
    <source>
        <dbReference type="ARBA" id="ARBA00022840"/>
    </source>
</evidence>
<keyword evidence="6 11" id="KW-0418">Kinase</keyword>
<dbReference type="SUPFAM" id="SSF55874">
    <property type="entry name" value="ATPase domain of HSP90 chaperone/DNA topoisomerase II/histidine kinase"/>
    <property type="match status" value="1"/>
</dbReference>
<keyword evidence="9" id="KW-0812">Transmembrane</keyword>
<evidence type="ECO:0000313" key="12">
    <source>
        <dbReference type="Proteomes" id="UP000184440"/>
    </source>
</evidence>
<dbReference type="GO" id="GO:0000155">
    <property type="term" value="F:phosphorelay sensor kinase activity"/>
    <property type="evidence" value="ECO:0007669"/>
    <property type="project" value="InterPro"/>
</dbReference>
<evidence type="ECO:0000256" key="3">
    <source>
        <dbReference type="ARBA" id="ARBA00022553"/>
    </source>
</evidence>
<keyword evidence="9" id="KW-0472">Membrane</keyword>
<dbReference type="PANTHER" id="PTHR24421:SF10">
    <property type="entry name" value="NITRATE_NITRITE SENSOR PROTEIN NARQ"/>
    <property type="match status" value="1"/>
</dbReference>
<proteinExistence type="predicted"/>
<dbReference type="AlphaFoldDB" id="A0A1M7RAD2"/>
<feature type="domain" description="Histidine kinase/HSP90-like ATPase" evidence="10">
    <location>
        <begin position="301"/>
        <end position="392"/>
    </location>
</feature>
<evidence type="ECO:0000256" key="6">
    <source>
        <dbReference type="ARBA" id="ARBA00022777"/>
    </source>
</evidence>
<dbReference type="Pfam" id="PF02518">
    <property type="entry name" value="HATPase_c"/>
    <property type="match status" value="1"/>
</dbReference>
<dbReference type="PANTHER" id="PTHR24421">
    <property type="entry name" value="NITRATE/NITRITE SENSOR PROTEIN NARX-RELATED"/>
    <property type="match status" value="1"/>
</dbReference>
<dbReference type="Proteomes" id="UP000184440">
    <property type="component" value="Unassembled WGS sequence"/>
</dbReference>
<dbReference type="InterPro" id="IPR011712">
    <property type="entry name" value="Sig_transdc_His_kin_sub3_dim/P"/>
</dbReference>
<keyword evidence="5" id="KW-0547">Nucleotide-binding</keyword>
<accession>A0A1M7RAD2</accession>
<comment type="catalytic activity">
    <reaction evidence="1">
        <text>ATP + protein L-histidine = ADP + protein N-phospho-L-histidine.</text>
        <dbReference type="EC" id="2.7.13.3"/>
    </reaction>
</comment>
<dbReference type="STRING" id="134849.SAMN05443668_10935"/>
<dbReference type="InterPro" id="IPR036890">
    <property type="entry name" value="HATPase_C_sf"/>
</dbReference>
<keyword evidence="4" id="KW-0808">Transferase</keyword>
<evidence type="ECO:0000256" key="8">
    <source>
        <dbReference type="ARBA" id="ARBA00023012"/>
    </source>
</evidence>
<feature type="transmembrane region" description="Helical" evidence="9">
    <location>
        <begin position="52"/>
        <end position="73"/>
    </location>
</feature>
<feature type="transmembrane region" description="Helical" evidence="9">
    <location>
        <begin position="142"/>
        <end position="161"/>
    </location>
</feature>
<dbReference type="SMART" id="SM00387">
    <property type="entry name" value="HATPase_c"/>
    <property type="match status" value="1"/>
</dbReference>
<keyword evidence="3" id="KW-0597">Phosphoprotein</keyword>
<dbReference type="GO" id="GO:0046983">
    <property type="term" value="F:protein dimerization activity"/>
    <property type="evidence" value="ECO:0007669"/>
    <property type="project" value="InterPro"/>
</dbReference>
<dbReference type="EC" id="2.7.13.3" evidence="2"/>
<evidence type="ECO:0000256" key="1">
    <source>
        <dbReference type="ARBA" id="ARBA00000085"/>
    </source>
</evidence>
<evidence type="ECO:0000256" key="2">
    <source>
        <dbReference type="ARBA" id="ARBA00012438"/>
    </source>
</evidence>
<keyword evidence="12" id="KW-1185">Reference proteome</keyword>
<feature type="transmembrane region" description="Helical" evidence="9">
    <location>
        <begin position="79"/>
        <end position="106"/>
    </location>
</feature>
<gene>
    <name evidence="11" type="ORF">SAMN05443668_10935</name>
</gene>
<dbReference type="Gene3D" id="3.30.565.10">
    <property type="entry name" value="Histidine kinase-like ATPase, C-terminal domain"/>
    <property type="match status" value="1"/>
</dbReference>
<keyword evidence="8" id="KW-0902">Two-component regulatory system</keyword>
<dbReference type="GO" id="GO:0016020">
    <property type="term" value="C:membrane"/>
    <property type="evidence" value="ECO:0007669"/>
    <property type="project" value="InterPro"/>
</dbReference>
<dbReference type="EMBL" id="FRCS01000009">
    <property type="protein sequence ID" value="SHN43100.1"/>
    <property type="molecule type" value="Genomic_DNA"/>
</dbReference>
<dbReference type="Gene3D" id="1.20.5.1930">
    <property type="match status" value="1"/>
</dbReference>
<feature type="transmembrane region" description="Helical" evidence="9">
    <location>
        <begin position="118"/>
        <end position="136"/>
    </location>
</feature>